<evidence type="ECO:0000313" key="1">
    <source>
        <dbReference type="EMBL" id="HAW74220.1"/>
    </source>
</evidence>
<sequence>MAEIEKLQALAKGTPGNSTGEDVANAVNALIDEIAALLDSEQVTRWPSFSEVTGMVSKNQLPPVSSKVNSVFDAIADTELGVGELVKTVSYHGDIGSVMLARGGNTYLKISGQSNTEDGCRYIYTNDGNTLVGLFPDGFIRPEQAGAKGDGTTNDADAIQAANSLISDLVIGLKFSSKDYFVGTSSFIIDALRGFWHGETQSRIIFSGAPSAGYGVQLVGAPVYESNDRMVKSALKNISIVGGAKNSEYDADAIQLSGGTAATRISCCSLDWVSVQGFKRTFRFNDHCWKVSVNNCRTIGGYIETPSSTVDFGECMVLRDCFFADSSGQFSNFRKGEWRCFGTSFDNQPFATWSDTIFSMNQCHIENPNNQSTSVNFVESNSLSKIMIRDSWITTNNRALIKPPLTSNAPDTTTGGIFLDNVTWNMNGDYDPQGNGYAHNYIIGGTGRSGVKGMHWLGFQTYWPHFTSPWANQILNGDFETGDAEGWTVRIIDTSGGTNASSSIT</sequence>
<reference evidence="1 2" key="1">
    <citation type="journal article" date="2018" name="Nat. Biotechnol.">
        <title>A standardized bacterial taxonomy based on genome phylogeny substantially revises the tree of life.</title>
        <authorList>
            <person name="Parks D.H."/>
            <person name="Chuvochina M."/>
            <person name="Waite D.W."/>
            <person name="Rinke C."/>
            <person name="Skarshewski A."/>
            <person name="Chaumeil P.A."/>
            <person name="Hugenholtz P."/>
        </authorList>
    </citation>
    <scope>NUCLEOTIDE SEQUENCE [LARGE SCALE GENOMIC DNA]</scope>
    <source>
        <strain evidence="1">UBA11978</strain>
    </source>
</reference>
<evidence type="ECO:0000313" key="2">
    <source>
        <dbReference type="Proteomes" id="UP000263517"/>
    </source>
</evidence>
<gene>
    <name evidence="1" type="ORF">DCW74_00610</name>
</gene>
<comment type="caution">
    <text evidence="1">The sequence shown here is derived from an EMBL/GenBank/DDBJ whole genome shotgun (WGS) entry which is preliminary data.</text>
</comment>
<proteinExistence type="predicted"/>
<evidence type="ECO:0008006" key="3">
    <source>
        <dbReference type="Google" id="ProtNLM"/>
    </source>
</evidence>
<dbReference type="Proteomes" id="UP000263517">
    <property type="component" value="Unassembled WGS sequence"/>
</dbReference>
<dbReference type="EMBL" id="DNAN01000023">
    <property type="protein sequence ID" value="HAW74220.1"/>
    <property type="molecule type" value="Genomic_DNA"/>
</dbReference>
<accession>A0A350NYV3</accession>
<protein>
    <recommendedName>
        <fullName evidence="3">Pectate lyase superfamily protein domain-containing protein</fullName>
    </recommendedName>
</protein>
<feature type="non-terminal residue" evidence="1">
    <location>
        <position position="505"/>
    </location>
</feature>
<dbReference type="AlphaFoldDB" id="A0A350NYV3"/>
<organism evidence="1 2">
    <name type="scientific">Alteromonas australica</name>
    <dbReference type="NCBI Taxonomy" id="589873"/>
    <lineage>
        <taxon>Bacteria</taxon>
        <taxon>Pseudomonadati</taxon>
        <taxon>Pseudomonadota</taxon>
        <taxon>Gammaproteobacteria</taxon>
        <taxon>Alteromonadales</taxon>
        <taxon>Alteromonadaceae</taxon>
        <taxon>Alteromonas/Salinimonas group</taxon>
        <taxon>Alteromonas</taxon>
    </lineage>
</organism>
<dbReference type="Gene3D" id="2.160.20.10">
    <property type="entry name" value="Single-stranded right-handed beta-helix, Pectin lyase-like"/>
    <property type="match status" value="1"/>
</dbReference>
<dbReference type="InterPro" id="IPR012334">
    <property type="entry name" value="Pectin_lyas_fold"/>
</dbReference>
<name>A0A350NYV3_9ALTE</name>